<sequence length="83" mass="8649">MTSPTEKLSASSNMVLAPSLSELLSCTISVSITSLTWLEVNAPEKAGICNLPCVSATFSSLSLIVCSPVPAKTSIPSMESPKY</sequence>
<proteinExistence type="predicted"/>
<reference evidence="1" key="1">
    <citation type="submission" date="2018-02" db="EMBL/GenBank/DDBJ databases">
        <title>Rhizophora mucronata_Transcriptome.</title>
        <authorList>
            <person name="Meera S.P."/>
            <person name="Sreeshan A."/>
            <person name="Augustine A."/>
        </authorList>
    </citation>
    <scope>NUCLEOTIDE SEQUENCE</scope>
    <source>
        <tissue evidence="1">Leaf</tissue>
    </source>
</reference>
<organism evidence="1">
    <name type="scientific">Rhizophora mucronata</name>
    <name type="common">Asiatic mangrove</name>
    <dbReference type="NCBI Taxonomy" id="61149"/>
    <lineage>
        <taxon>Eukaryota</taxon>
        <taxon>Viridiplantae</taxon>
        <taxon>Streptophyta</taxon>
        <taxon>Embryophyta</taxon>
        <taxon>Tracheophyta</taxon>
        <taxon>Spermatophyta</taxon>
        <taxon>Magnoliopsida</taxon>
        <taxon>eudicotyledons</taxon>
        <taxon>Gunneridae</taxon>
        <taxon>Pentapetalae</taxon>
        <taxon>rosids</taxon>
        <taxon>fabids</taxon>
        <taxon>Malpighiales</taxon>
        <taxon>Rhizophoraceae</taxon>
        <taxon>Rhizophora</taxon>
    </lineage>
</organism>
<dbReference type="EMBL" id="GGEC01064048">
    <property type="protein sequence ID" value="MBX44532.1"/>
    <property type="molecule type" value="Transcribed_RNA"/>
</dbReference>
<evidence type="ECO:0000313" key="1">
    <source>
        <dbReference type="EMBL" id="MBX44532.1"/>
    </source>
</evidence>
<protein>
    <submittedName>
        <fullName evidence="1">Uncharacterized protein</fullName>
    </submittedName>
</protein>
<accession>A0A2P2NPV7</accession>
<name>A0A2P2NPV7_RHIMU</name>
<dbReference type="AlphaFoldDB" id="A0A2P2NPV7"/>